<proteinExistence type="predicted"/>
<dbReference type="Proteomes" id="UP000466431">
    <property type="component" value="Chromosome"/>
</dbReference>
<evidence type="ECO:0000256" key="1">
    <source>
        <dbReference type="SAM" id="MobiDB-lite"/>
    </source>
</evidence>
<name>A0A7I7RMQ8_MYCCF</name>
<feature type="region of interest" description="Disordered" evidence="1">
    <location>
        <begin position="55"/>
        <end position="85"/>
    </location>
</feature>
<dbReference type="AlphaFoldDB" id="A0A7I7RMQ8"/>
<gene>
    <name evidence="2" type="ORF">MCEL_41120</name>
</gene>
<evidence type="ECO:0000313" key="2">
    <source>
        <dbReference type="EMBL" id="BBY45817.1"/>
    </source>
</evidence>
<keyword evidence="3" id="KW-1185">Reference proteome</keyword>
<feature type="compositionally biased region" description="Polar residues" evidence="1">
    <location>
        <begin position="60"/>
        <end position="85"/>
    </location>
</feature>
<evidence type="ECO:0000313" key="3">
    <source>
        <dbReference type="Proteomes" id="UP000466431"/>
    </source>
</evidence>
<organism evidence="2 3">
    <name type="scientific">Mycolicibacterium celeriflavum</name>
    <name type="common">Mycobacterium celeriflavum</name>
    <dbReference type="NCBI Taxonomy" id="1249101"/>
    <lineage>
        <taxon>Bacteria</taxon>
        <taxon>Bacillati</taxon>
        <taxon>Actinomycetota</taxon>
        <taxon>Actinomycetes</taxon>
        <taxon>Mycobacteriales</taxon>
        <taxon>Mycobacteriaceae</taxon>
        <taxon>Mycolicibacterium</taxon>
    </lineage>
</organism>
<dbReference type="KEGG" id="mcee:MCEL_41120"/>
<sequence>MIETSLVDVLRERASVQPDETAFTFIDSNGTGTALPKAWRGHIFIGEQTDLARELEQHGMTDTSGRHVSNSTGTADSPASTPRRG</sequence>
<accession>A0A7I7RMQ8</accession>
<dbReference type="EMBL" id="AP022591">
    <property type="protein sequence ID" value="BBY45817.1"/>
    <property type="molecule type" value="Genomic_DNA"/>
</dbReference>
<protein>
    <submittedName>
        <fullName evidence="2">Uncharacterized protein</fullName>
    </submittedName>
</protein>
<reference evidence="2 3" key="1">
    <citation type="journal article" date="2019" name="Emerg. Microbes Infect.">
        <title>Comprehensive subspecies identification of 175 nontuberculous mycobacteria species based on 7547 genomic profiles.</title>
        <authorList>
            <person name="Matsumoto Y."/>
            <person name="Kinjo T."/>
            <person name="Motooka D."/>
            <person name="Nabeya D."/>
            <person name="Jung N."/>
            <person name="Uechi K."/>
            <person name="Horii T."/>
            <person name="Iida T."/>
            <person name="Fujita J."/>
            <person name="Nakamura S."/>
        </authorList>
    </citation>
    <scope>NUCLEOTIDE SEQUENCE [LARGE SCALE GENOMIC DNA]</scope>
    <source>
        <strain evidence="2 3">JCM 18439</strain>
    </source>
</reference>